<dbReference type="Gene3D" id="3.40.50.1000">
    <property type="entry name" value="HAD superfamily/HAD-like"/>
    <property type="match status" value="1"/>
</dbReference>
<name>A0AAD4GHA0_BOLED</name>
<keyword evidence="2" id="KW-1185">Reference proteome</keyword>
<reference evidence="1" key="1">
    <citation type="submission" date="2019-10" db="EMBL/GenBank/DDBJ databases">
        <authorList>
            <consortium name="DOE Joint Genome Institute"/>
            <person name="Kuo A."/>
            <person name="Miyauchi S."/>
            <person name="Kiss E."/>
            <person name="Drula E."/>
            <person name="Kohler A."/>
            <person name="Sanchez-Garcia M."/>
            <person name="Andreopoulos B."/>
            <person name="Barry K.W."/>
            <person name="Bonito G."/>
            <person name="Buee M."/>
            <person name="Carver A."/>
            <person name="Chen C."/>
            <person name="Cichocki N."/>
            <person name="Clum A."/>
            <person name="Culley D."/>
            <person name="Crous P.W."/>
            <person name="Fauchery L."/>
            <person name="Girlanda M."/>
            <person name="Hayes R."/>
            <person name="Keri Z."/>
            <person name="LaButti K."/>
            <person name="Lipzen A."/>
            <person name="Lombard V."/>
            <person name="Magnuson J."/>
            <person name="Maillard F."/>
            <person name="Morin E."/>
            <person name="Murat C."/>
            <person name="Nolan M."/>
            <person name="Ohm R."/>
            <person name="Pangilinan J."/>
            <person name="Pereira M."/>
            <person name="Perotto S."/>
            <person name="Peter M."/>
            <person name="Riley R."/>
            <person name="Sitrit Y."/>
            <person name="Stielow B."/>
            <person name="Szollosi G."/>
            <person name="Zifcakova L."/>
            <person name="Stursova M."/>
            <person name="Spatafora J.W."/>
            <person name="Tedersoo L."/>
            <person name="Vaario L.-M."/>
            <person name="Yamada A."/>
            <person name="Yan M."/>
            <person name="Wang P."/>
            <person name="Xu J."/>
            <person name="Bruns T."/>
            <person name="Baldrian P."/>
            <person name="Vilgalys R."/>
            <person name="Henrissat B."/>
            <person name="Grigoriev I.V."/>
            <person name="Hibbett D."/>
            <person name="Nagy L.G."/>
            <person name="Martin F.M."/>
        </authorList>
    </citation>
    <scope>NUCLEOTIDE SEQUENCE</scope>
    <source>
        <strain evidence="1">BED1</strain>
    </source>
</reference>
<proteinExistence type="predicted"/>
<dbReference type="GO" id="GO:0016791">
    <property type="term" value="F:phosphatase activity"/>
    <property type="evidence" value="ECO:0007669"/>
    <property type="project" value="TreeGrafter"/>
</dbReference>
<dbReference type="InterPro" id="IPR036412">
    <property type="entry name" value="HAD-like_sf"/>
</dbReference>
<dbReference type="Proteomes" id="UP001194468">
    <property type="component" value="Unassembled WGS sequence"/>
</dbReference>
<sequence>MRACPRIEYVIFDMDGLLIDTESVYTQVTNDILAPHGVQMTWEIKAGLMGKVEQEASVQLLSYFPGIALTPEEYIAQRTIGQDRLWPAVRPLPGVPKLIAHLAKHKIPIVVATSSKRRNFLLKSAHLHQEIFAYFGCGVEGTEEMVVCGDDVSGKTSGKPEPYIFLYAAQEKLRRNVGDVEENVSPEHALERSRGLVFEDAIPGVEAGKRAGMSVVWVPDPNLLAMEYSGKHIPDETLRSIEEFRPEEWGLPPYDSIVRGVTGVK</sequence>
<dbReference type="EMBL" id="WHUW01000006">
    <property type="protein sequence ID" value="KAF8444797.1"/>
    <property type="molecule type" value="Genomic_DNA"/>
</dbReference>
<dbReference type="AlphaFoldDB" id="A0AAD4GHA0"/>
<dbReference type="Gene3D" id="1.10.150.240">
    <property type="entry name" value="Putative phosphatase, domain 2"/>
    <property type="match status" value="1"/>
</dbReference>
<protein>
    <submittedName>
        <fullName evidence="1">HAD-like protein</fullName>
    </submittedName>
</protein>
<accession>A0AAD4GHA0</accession>
<comment type="caution">
    <text evidence="1">The sequence shown here is derived from an EMBL/GenBank/DDBJ whole genome shotgun (WGS) entry which is preliminary data.</text>
</comment>
<dbReference type="PANTHER" id="PTHR18901:SF38">
    <property type="entry name" value="PSEUDOURIDINE-5'-PHOSPHATASE"/>
    <property type="match status" value="1"/>
</dbReference>
<dbReference type="SFLD" id="SFLDG01129">
    <property type="entry name" value="C1.5:_HAD__Beta-PGM__Phosphata"/>
    <property type="match status" value="1"/>
</dbReference>
<dbReference type="FunFam" id="1.10.150.240:FF:000001">
    <property type="entry name" value="Haloacid dehalogenase-like hydrolase domain"/>
    <property type="match status" value="1"/>
</dbReference>
<dbReference type="SFLD" id="SFLDS00003">
    <property type="entry name" value="Haloacid_Dehalogenase"/>
    <property type="match status" value="1"/>
</dbReference>
<reference evidence="1" key="2">
    <citation type="journal article" date="2020" name="Nat. Commun.">
        <title>Large-scale genome sequencing of mycorrhizal fungi provides insights into the early evolution of symbiotic traits.</title>
        <authorList>
            <person name="Miyauchi S."/>
            <person name="Kiss E."/>
            <person name="Kuo A."/>
            <person name="Drula E."/>
            <person name="Kohler A."/>
            <person name="Sanchez-Garcia M."/>
            <person name="Morin E."/>
            <person name="Andreopoulos B."/>
            <person name="Barry K.W."/>
            <person name="Bonito G."/>
            <person name="Buee M."/>
            <person name="Carver A."/>
            <person name="Chen C."/>
            <person name="Cichocki N."/>
            <person name="Clum A."/>
            <person name="Culley D."/>
            <person name="Crous P.W."/>
            <person name="Fauchery L."/>
            <person name="Girlanda M."/>
            <person name="Hayes R.D."/>
            <person name="Keri Z."/>
            <person name="LaButti K."/>
            <person name="Lipzen A."/>
            <person name="Lombard V."/>
            <person name="Magnuson J."/>
            <person name="Maillard F."/>
            <person name="Murat C."/>
            <person name="Nolan M."/>
            <person name="Ohm R.A."/>
            <person name="Pangilinan J."/>
            <person name="Pereira M.F."/>
            <person name="Perotto S."/>
            <person name="Peter M."/>
            <person name="Pfister S."/>
            <person name="Riley R."/>
            <person name="Sitrit Y."/>
            <person name="Stielow J.B."/>
            <person name="Szollosi G."/>
            <person name="Zifcakova L."/>
            <person name="Stursova M."/>
            <person name="Spatafora J.W."/>
            <person name="Tedersoo L."/>
            <person name="Vaario L.M."/>
            <person name="Yamada A."/>
            <person name="Yan M."/>
            <person name="Wang P."/>
            <person name="Xu J."/>
            <person name="Bruns T."/>
            <person name="Baldrian P."/>
            <person name="Vilgalys R."/>
            <person name="Dunand C."/>
            <person name="Henrissat B."/>
            <person name="Grigoriev I.V."/>
            <person name="Hibbett D."/>
            <person name="Nagy L.G."/>
            <person name="Martin F.M."/>
        </authorList>
    </citation>
    <scope>NUCLEOTIDE SEQUENCE</scope>
    <source>
        <strain evidence="1">BED1</strain>
    </source>
</reference>
<dbReference type="InterPro" id="IPR023198">
    <property type="entry name" value="PGP-like_dom2"/>
</dbReference>
<dbReference type="SUPFAM" id="SSF56784">
    <property type="entry name" value="HAD-like"/>
    <property type="match status" value="1"/>
</dbReference>
<evidence type="ECO:0000313" key="1">
    <source>
        <dbReference type="EMBL" id="KAF8444797.1"/>
    </source>
</evidence>
<organism evidence="1 2">
    <name type="scientific">Boletus edulis BED1</name>
    <dbReference type="NCBI Taxonomy" id="1328754"/>
    <lineage>
        <taxon>Eukaryota</taxon>
        <taxon>Fungi</taxon>
        <taxon>Dikarya</taxon>
        <taxon>Basidiomycota</taxon>
        <taxon>Agaricomycotina</taxon>
        <taxon>Agaricomycetes</taxon>
        <taxon>Agaricomycetidae</taxon>
        <taxon>Boletales</taxon>
        <taxon>Boletineae</taxon>
        <taxon>Boletaceae</taxon>
        <taxon>Boletoideae</taxon>
        <taxon>Boletus</taxon>
    </lineage>
</organism>
<dbReference type="Pfam" id="PF00702">
    <property type="entry name" value="Hydrolase"/>
    <property type="match status" value="1"/>
</dbReference>
<evidence type="ECO:0000313" key="2">
    <source>
        <dbReference type="Proteomes" id="UP001194468"/>
    </source>
</evidence>
<dbReference type="PANTHER" id="PTHR18901">
    <property type="entry name" value="2-DEOXYGLUCOSE-6-PHOSPHATE PHOSPHATASE 2"/>
    <property type="match status" value="1"/>
</dbReference>
<gene>
    <name evidence="1" type="ORF">L210DRAFT_3394184</name>
</gene>
<dbReference type="InterPro" id="IPR023214">
    <property type="entry name" value="HAD_sf"/>
</dbReference>